<reference evidence="1 2" key="1">
    <citation type="submission" date="2022-03" db="EMBL/GenBank/DDBJ databases">
        <title>Hymenobactersp. isolated from the air.</title>
        <authorList>
            <person name="Won M."/>
            <person name="Kwon S.-W."/>
        </authorList>
    </citation>
    <scope>NUCLEOTIDE SEQUENCE [LARGE SCALE GENOMIC DNA]</scope>
    <source>
        <strain evidence="1 2">KACC 21982</strain>
        <plasmid evidence="1 2">unnamed5</plasmid>
    </source>
</reference>
<dbReference type="EMBL" id="CP094674">
    <property type="protein sequence ID" value="UOG77642.1"/>
    <property type="molecule type" value="Genomic_DNA"/>
</dbReference>
<keyword evidence="2" id="KW-1185">Reference proteome</keyword>
<accession>A0ABY4D644</accession>
<dbReference type="RefSeq" id="WP_243803506.1">
    <property type="nucleotide sequence ID" value="NZ_CP094674.1"/>
</dbReference>
<dbReference type="InterPro" id="IPR036513">
    <property type="entry name" value="STAS_dom_sf"/>
</dbReference>
<geneLocation type="plasmid" evidence="1 2">
    <name>unnamed5</name>
</geneLocation>
<evidence type="ECO:0008006" key="3">
    <source>
        <dbReference type="Google" id="ProtNLM"/>
    </source>
</evidence>
<gene>
    <name evidence="1" type="ORF">MTX78_24855</name>
</gene>
<dbReference type="Proteomes" id="UP000831113">
    <property type="component" value="Plasmid unnamed5"/>
</dbReference>
<sequence length="174" mass="18993">MLLWLARSSIFFAQQVCGEQRSNRTIARLGINLDRGAAAYQTLSTLFLRFLGAFSMVVYHEALPTGYLLALAPDAGATTETELADHLAQACRSGRPAVWVDCRLLDTLSPTAVWLLWSCQLRLRRRGIPMVICRASARVQQVLQQTLAGVCSGLPQAQSLDQAAALTAAISRHP</sequence>
<dbReference type="SUPFAM" id="SSF52091">
    <property type="entry name" value="SpoIIaa-like"/>
    <property type="match status" value="1"/>
</dbReference>
<protein>
    <recommendedName>
        <fullName evidence="3">STAS domain-containing protein</fullName>
    </recommendedName>
</protein>
<proteinExistence type="predicted"/>
<keyword evidence="1" id="KW-0614">Plasmid</keyword>
<evidence type="ECO:0000313" key="2">
    <source>
        <dbReference type="Proteomes" id="UP000831113"/>
    </source>
</evidence>
<name>A0ABY4D644_9BACT</name>
<evidence type="ECO:0000313" key="1">
    <source>
        <dbReference type="EMBL" id="UOG77642.1"/>
    </source>
</evidence>
<organism evidence="1 2">
    <name type="scientific">Hymenobacter tibetensis</name>
    <dbReference type="NCBI Taxonomy" id="497967"/>
    <lineage>
        <taxon>Bacteria</taxon>
        <taxon>Pseudomonadati</taxon>
        <taxon>Bacteroidota</taxon>
        <taxon>Cytophagia</taxon>
        <taxon>Cytophagales</taxon>
        <taxon>Hymenobacteraceae</taxon>
        <taxon>Hymenobacter</taxon>
    </lineage>
</organism>
<dbReference type="Gene3D" id="3.30.750.24">
    <property type="entry name" value="STAS domain"/>
    <property type="match status" value="1"/>
</dbReference>